<evidence type="ECO:0000256" key="5">
    <source>
        <dbReference type="ARBA" id="ARBA00022692"/>
    </source>
</evidence>
<feature type="compositionally biased region" description="Polar residues" evidence="11">
    <location>
        <begin position="322"/>
        <end position="337"/>
    </location>
</feature>
<dbReference type="CDD" id="cd11386">
    <property type="entry name" value="MCP_signal"/>
    <property type="match status" value="1"/>
</dbReference>
<feature type="transmembrane region" description="Helical" evidence="12">
    <location>
        <begin position="20"/>
        <end position="41"/>
    </location>
</feature>
<keyword evidence="6 12" id="KW-1133">Transmembrane helix</keyword>
<dbReference type="InterPro" id="IPR051310">
    <property type="entry name" value="MCP_chemotaxis"/>
</dbReference>
<sequence>MIQAYEMPSFNSLRLTQRYMLVFFGYFASMAVVIGMSWYGLMSSRDSLRSLHDESLQRILLADSINESVSQMRMQTLLSFQHAPDNPLSALHDHPTSSHLELIRHNLDKGVEWQQQLAKIVTEPMEKEMFAEAIRAQNAWNAKLGEIVRGLENGDFSSEQMSRFLALGREEGDMLVALVGAFKGLQITQADVAYQAASERYHFSILVFVLCVLLGGLPATLLSVSLLRRMSHGFKSAHHTAQAIAAGDISQRVAVSGKDEITELLVQMEDMRTHLHDIIYKVRSGADAIAGASTQVAAGTGDLSMRTEQQAASLQQTASATEELSSTVQQNADSASRASELASGATEVAQRGGEMVSQVVATMEDINTSAKKIEAIIGVIDSIAFQTNILALNAAVEAARAGEQGRGFAVVASEVRSLAGRSAEAAKEIKVLINDSVNRVRVGSDQVHRTGKTMEDIVQSIARVSSIVHEIADASREQSKGLAQINDAVSNLDDVTQQNAALVEETSAASSALQEQARQMAEMSTQFVLEAGATTGTPYISSYSRPGASTATAKPAVSQGQRTLASPVLAPAESVNEAA</sequence>
<evidence type="ECO:0000256" key="1">
    <source>
        <dbReference type="ARBA" id="ARBA00004651"/>
    </source>
</evidence>
<dbReference type="InterPro" id="IPR003660">
    <property type="entry name" value="HAMP_dom"/>
</dbReference>
<keyword evidence="4" id="KW-0145">Chemotaxis</keyword>
<accession>A0AA35GHS5</accession>
<dbReference type="Gene3D" id="1.10.287.950">
    <property type="entry name" value="Methyl-accepting chemotaxis protein"/>
    <property type="match status" value="1"/>
</dbReference>
<dbReference type="CDD" id="cd06225">
    <property type="entry name" value="HAMP"/>
    <property type="match status" value="1"/>
</dbReference>
<evidence type="ECO:0000256" key="10">
    <source>
        <dbReference type="PROSITE-ProRule" id="PRU00284"/>
    </source>
</evidence>
<evidence type="ECO:0000256" key="9">
    <source>
        <dbReference type="ARBA" id="ARBA00029447"/>
    </source>
</evidence>
<keyword evidence="2" id="KW-1003">Cell membrane</keyword>
<dbReference type="SUPFAM" id="SSF58104">
    <property type="entry name" value="Methyl-accepting chemotaxis protein (MCP) signaling domain"/>
    <property type="match status" value="1"/>
</dbReference>
<evidence type="ECO:0000256" key="12">
    <source>
        <dbReference type="SAM" id="Phobius"/>
    </source>
</evidence>
<dbReference type="Proteomes" id="UP000834458">
    <property type="component" value="Unassembled WGS sequence"/>
</dbReference>
<comment type="subcellular location">
    <subcellularLocation>
        <location evidence="1">Cell membrane</location>
        <topology evidence="1">Multi-pass membrane protein</topology>
    </subcellularLocation>
</comment>
<dbReference type="FunFam" id="1.10.287.950:FF:000001">
    <property type="entry name" value="Methyl-accepting chemotaxis sensory transducer"/>
    <property type="match status" value="1"/>
</dbReference>
<gene>
    <name evidence="15" type="primary">trg_2</name>
    <name evidence="15" type="ORF">GHA_00207</name>
</gene>
<protein>
    <submittedName>
        <fullName evidence="15">Ribose and galactose chemoreceptor protein</fullName>
    </submittedName>
</protein>
<dbReference type="InterPro" id="IPR004089">
    <property type="entry name" value="MCPsignal_dom"/>
</dbReference>
<evidence type="ECO:0000256" key="11">
    <source>
        <dbReference type="SAM" id="MobiDB-lite"/>
    </source>
</evidence>
<dbReference type="SMART" id="SM00304">
    <property type="entry name" value="HAMP"/>
    <property type="match status" value="1"/>
</dbReference>
<dbReference type="Pfam" id="PF00672">
    <property type="entry name" value="HAMP"/>
    <property type="match status" value="1"/>
</dbReference>
<keyword evidence="7 12" id="KW-0472">Membrane</keyword>
<dbReference type="SMART" id="SM00283">
    <property type="entry name" value="MA"/>
    <property type="match status" value="1"/>
</dbReference>
<dbReference type="GO" id="GO:0004888">
    <property type="term" value="F:transmembrane signaling receptor activity"/>
    <property type="evidence" value="ECO:0007669"/>
    <property type="project" value="TreeGrafter"/>
</dbReference>
<evidence type="ECO:0000259" key="14">
    <source>
        <dbReference type="PROSITE" id="PS50885"/>
    </source>
</evidence>
<evidence type="ECO:0000256" key="8">
    <source>
        <dbReference type="ARBA" id="ARBA00023224"/>
    </source>
</evidence>
<evidence type="ECO:0000256" key="4">
    <source>
        <dbReference type="ARBA" id="ARBA00022500"/>
    </source>
</evidence>
<dbReference type="InterPro" id="IPR003122">
    <property type="entry name" value="Tar_rcpt_lig-bd"/>
</dbReference>
<evidence type="ECO:0000256" key="6">
    <source>
        <dbReference type="ARBA" id="ARBA00022989"/>
    </source>
</evidence>
<evidence type="ECO:0000313" key="15">
    <source>
        <dbReference type="EMBL" id="CAB5659336.1"/>
    </source>
</evidence>
<dbReference type="PROSITE" id="PS50885">
    <property type="entry name" value="HAMP"/>
    <property type="match status" value="1"/>
</dbReference>
<feature type="compositionally biased region" description="Polar residues" evidence="11">
    <location>
        <begin position="538"/>
        <end position="564"/>
    </location>
</feature>
<keyword evidence="8 10" id="KW-0807">Transducer</keyword>
<dbReference type="PROSITE" id="PS50111">
    <property type="entry name" value="CHEMOTAXIS_TRANSDUC_2"/>
    <property type="match status" value="1"/>
</dbReference>
<evidence type="ECO:0000256" key="2">
    <source>
        <dbReference type="ARBA" id="ARBA00022475"/>
    </source>
</evidence>
<organism evidence="15 16">
    <name type="scientific">Comamonas aquatica</name>
    <dbReference type="NCBI Taxonomy" id="225991"/>
    <lineage>
        <taxon>Bacteria</taxon>
        <taxon>Pseudomonadati</taxon>
        <taxon>Pseudomonadota</taxon>
        <taxon>Betaproteobacteria</taxon>
        <taxon>Burkholderiales</taxon>
        <taxon>Comamonadaceae</taxon>
        <taxon>Comamonas</taxon>
    </lineage>
</organism>
<feature type="domain" description="HAMP" evidence="14">
    <location>
        <begin position="228"/>
        <end position="280"/>
    </location>
</feature>
<evidence type="ECO:0000256" key="3">
    <source>
        <dbReference type="ARBA" id="ARBA00022481"/>
    </source>
</evidence>
<dbReference type="GO" id="GO:0005886">
    <property type="term" value="C:plasma membrane"/>
    <property type="evidence" value="ECO:0007669"/>
    <property type="project" value="UniProtKB-SubCell"/>
</dbReference>
<feature type="region of interest" description="Disordered" evidence="11">
    <location>
        <begin position="322"/>
        <end position="346"/>
    </location>
</feature>
<comment type="caution">
    <text evidence="15">The sequence shown here is derived from an EMBL/GenBank/DDBJ whole genome shotgun (WGS) entry which is preliminary data.</text>
</comment>
<dbReference type="EMBL" id="CAHPSC010000002">
    <property type="protein sequence ID" value="CAB5659336.1"/>
    <property type="molecule type" value="Genomic_DNA"/>
</dbReference>
<feature type="region of interest" description="Disordered" evidence="11">
    <location>
        <begin position="538"/>
        <end position="579"/>
    </location>
</feature>
<comment type="similarity">
    <text evidence="9">Belongs to the methyl-accepting chemotaxis (MCP) protein family.</text>
</comment>
<dbReference type="PANTHER" id="PTHR43531:SF14">
    <property type="entry name" value="METHYL-ACCEPTING CHEMOTAXIS PROTEIN I-RELATED"/>
    <property type="match status" value="1"/>
</dbReference>
<dbReference type="GO" id="GO:0007165">
    <property type="term" value="P:signal transduction"/>
    <property type="evidence" value="ECO:0007669"/>
    <property type="project" value="UniProtKB-KW"/>
</dbReference>
<keyword evidence="3" id="KW-0488">Methylation</keyword>
<proteinExistence type="inferred from homology"/>
<reference evidence="15" key="1">
    <citation type="submission" date="2020-05" db="EMBL/GenBank/DDBJ databases">
        <authorList>
            <person name="Delgado-Blas J."/>
        </authorList>
    </citation>
    <scope>NUCLEOTIDE SEQUENCE</scope>
    <source>
        <strain evidence="15">BB1454</strain>
    </source>
</reference>
<name>A0AA35GHS5_9BURK</name>
<dbReference type="PANTHER" id="PTHR43531">
    <property type="entry name" value="PROTEIN ICFG"/>
    <property type="match status" value="1"/>
</dbReference>
<evidence type="ECO:0000313" key="16">
    <source>
        <dbReference type="Proteomes" id="UP000834458"/>
    </source>
</evidence>
<dbReference type="GO" id="GO:0006935">
    <property type="term" value="P:chemotaxis"/>
    <property type="evidence" value="ECO:0007669"/>
    <property type="project" value="UniProtKB-KW"/>
</dbReference>
<dbReference type="AlphaFoldDB" id="A0AA35GHS5"/>
<feature type="domain" description="Methyl-accepting transducer" evidence="13">
    <location>
        <begin position="285"/>
        <end position="514"/>
    </location>
</feature>
<feature type="transmembrane region" description="Helical" evidence="12">
    <location>
        <begin position="205"/>
        <end position="227"/>
    </location>
</feature>
<dbReference type="Pfam" id="PF00015">
    <property type="entry name" value="MCPsignal"/>
    <property type="match status" value="1"/>
</dbReference>
<evidence type="ECO:0000259" key="13">
    <source>
        <dbReference type="PROSITE" id="PS50111"/>
    </source>
</evidence>
<evidence type="ECO:0000256" key="7">
    <source>
        <dbReference type="ARBA" id="ARBA00023136"/>
    </source>
</evidence>
<keyword evidence="5 12" id="KW-0812">Transmembrane</keyword>
<dbReference type="Pfam" id="PF02203">
    <property type="entry name" value="TarH"/>
    <property type="match status" value="1"/>
</dbReference>